<organism evidence="16 19">
    <name type="scientific">Nocardia seriolae</name>
    <dbReference type="NCBI Taxonomy" id="37332"/>
    <lineage>
        <taxon>Bacteria</taxon>
        <taxon>Bacillati</taxon>
        <taxon>Actinomycetota</taxon>
        <taxon>Actinomycetes</taxon>
        <taxon>Mycobacteriales</taxon>
        <taxon>Nocardiaceae</taxon>
        <taxon>Nocardia</taxon>
    </lineage>
</organism>
<dbReference type="Pfam" id="PF01515">
    <property type="entry name" value="PTA_PTB"/>
    <property type="match status" value="1"/>
</dbReference>
<comment type="pathway">
    <text evidence="3 13">Metabolic intermediate biosynthesis; acetyl-CoA biosynthesis; acetyl-CoA from acetate: step 2/2.</text>
</comment>
<dbReference type="PANTHER" id="PTHR43356:SF3">
    <property type="entry name" value="PHOSPHATE ACETYLTRANSFERASE"/>
    <property type="match status" value="1"/>
</dbReference>
<dbReference type="Gene3D" id="3.40.50.10950">
    <property type="match status" value="1"/>
</dbReference>
<dbReference type="PANTHER" id="PTHR43356">
    <property type="entry name" value="PHOSPHATE ACETYLTRANSFERASE"/>
    <property type="match status" value="1"/>
</dbReference>
<reference evidence="18" key="1">
    <citation type="submission" date="2015-07" db="EMBL/GenBank/DDBJ databases">
        <title>Nocardia seriolae U-1 whole genome shotgun sequence.</title>
        <authorList>
            <person name="Imajoh M."/>
            <person name="Fukumoto Y."/>
            <person name="Sukeda M."/>
            <person name="Yamane J."/>
            <person name="Yamasaki K."/>
            <person name="Shimizu M."/>
            <person name="Ohnishi K."/>
            <person name="Oshima S."/>
        </authorList>
    </citation>
    <scope>NUCLEOTIDE SEQUENCE [LARGE SCALE GENOMIC DNA]</scope>
    <source>
        <strain evidence="18">U-1</strain>
    </source>
</reference>
<evidence type="ECO:0000256" key="4">
    <source>
        <dbReference type="ARBA" id="ARBA00008756"/>
    </source>
</evidence>
<dbReference type="Gene3D" id="3.40.50.10750">
    <property type="entry name" value="Isocitrate/Isopropylmalate dehydrogenase-like"/>
    <property type="match status" value="1"/>
</dbReference>
<evidence type="ECO:0000313" key="17">
    <source>
        <dbReference type="EMBL" id="GAP27107.1"/>
    </source>
</evidence>
<dbReference type="OrthoDB" id="9808984at2"/>
<dbReference type="PIRSF" id="PIRSF006107">
    <property type="entry name" value="PhpActrans_proteobac"/>
    <property type="match status" value="1"/>
</dbReference>
<dbReference type="NCBIfam" id="TIGR00651">
    <property type="entry name" value="pta"/>
    <property type="match status" value="1"/>
</dbReference>
<comment type="function">
    <text evidence="12 13">Involved in acetate metabolism.</text>
</comment>
<dbReference type="GO" id="GO:0008959">
    <property type="term" value="F:phosphate acetyltransferase activity"/>
    <property type="evidence" value="ECO:0007669"/>
    <property type="project" value="UniProtKB-EC"/>
</dbReference>
<evidence type="ECO:0000256" key="7">
    <source>
        <dbReference type="ARBA" id="ARBA00021528"/>
    </source>
</evidence>
<dbReference type="AlphaFoldDB" id="A0A0B8N5A5"/>
<evidence type="ECO:0000313" key="19">
    <source>
        <dbReference type="Proteomes" id="UP000180166"/>
    </source>
</evidence>
<dbReference type="NCBIfam" id="NF004167">
    <property type="entry name" value="PRK05632.1"/>
    <property type="match status" value="1"/>
</dbReference>
<dbReference type="InterPro" id="IPR042112">
    <property type="entry name" value="P_AcTrfase_dom2"/>
</dbReference>
<dbReference type="KEGG" id="nsr:NS506_01164"/>
<dbReference type="Proteomes" id="UP000037179">
    <property type="component" value="Unassembled WGS sequence"/>
</dbReference>
<dbReference type="SUPFAM" id="SSF75138">
    <property type="entry name" value="HprK N-terminal domain-like"/>
    <property type="match status" value="1"/>
</dbReference>
<dbReference type="InterPro" id="IPR010766">
    <property type="entry name" value="DRTGG"/>
</dbReference>
<evidence type="ECO:0000256" key="13">
    <source>
        <dbReference type="PIRNR" id="PIRNR006107"/>
    </source>
</evidence>
<dbReference type="Pfam" id="PF13500">
    <property type="entry name" value="AAA_26"/>
    <property type="match status" value="1"/>
</dbReference>
<comment type="domain">
    <text evidence="13">The N-terminal region seems to be important for proper quaternary structure. The C-terminal region contains the substrate-binding site.</text>
</comment>
<accession>A0A0B8N5A5</accession>
<dbReference type="FunFam" id="3.40.50.10750:FF:000001">
    <property type="entry name" value="Phosphate acetyltransferase"/>
    <property type="match status" value="1"/>
</dbReference>
<feature type="domain" description="DRTGG" evidence="15">
    <location>
        <begin position="210"/>
        <end position="320"/>
    </location>
</feature>
<evidence type="ECO:0000256" key="6">
    <source>
        <dbReference type="ARBA" id="ARBA00012707"/>
    </source>
</evidence>
<dbReference type="EMBL" id="BBYQ01000014">
    <property type="protein sequence ID" value="GAP27107.1"/>
    <property type="molecule type" value="Genomic_DNA"/>
</dbReference>
<dbReference type="RefSeq" id="WP_033086276.1">
    <property type="nucleotide sequence ID" value="NZ_AP017900.1"/>
</dbReference>
<dbReference type="NCBIfam" id="NF007233">
    <property type="entry name" value="PRK09653.1"/>
    <property type="match status" value="1"/>
</dbReference>
<evidence type="ECO:0000256" key="11">
    <source>
        <dbReference type="ARBA" id="ARBA00031108"/>
    </source>
</evidence>
<sequence>MAATPVSSVYIASPEGDTGKSTVALGVLQALAATTPRVGVFRPITRSANGRDYILELLLEHSTSDVDYDQAIGVTYEQVHEDPDAAISEIVMRYHAVAKQCDAVLIIGSDYTDVASPSELRYNARIAVNLGAPVLLVVRGIGRTPDELGQLVELCRGELVAEHAKLVAVVANRCDPVQIEADAAVLKKVAAVPSWALPEVPLLQAPTMEELREAIGGELYSGDSELMQREALDVIVGGMTAEHILERLTDGVAVITPGDRSDVLLALVNAHEAEGFPSLAGIIMNGGMLPEPSIARLMAGLKPKLPILSTDLGTFETAKATALTRGRVSLSSIRKVDTALAVMEERVDPRELLRQIEVPIPNIVTPQMFEYQLIERARGDRKRIVLPEGDDDRILRAAGRVLQRKIADLTILGEEAAVRGRAAELGVDIDAAEVLEPKTCALRDEFAEEYARLRAHKGMTVDRAREFMSDISYFGTMMVHMGVADGMVSGAAHTTAHTIRPSFEIIKTTPGVSTVSSVFLMCLADRVLVYGDCAVVPDPTQEQLADIAISSARTAAQFGIDPRVAMLSYSTGESGSGADVDKVRNATNLVHERAPELLVEGPIQYDAAIEPAVAKTKLPNSEVAGQATVFIFPDLNTGNNTYKAVQRSAGAVAIGPVLQGLRKPVNDLSRGALVADIVNTVAITAIQAQQEAQ</sequence>
<evidence type="ECO:0000256" key="1">
    <source>
        <dbReference type="ARBA" id="ARBA00000705"/>
    </source>
</evidence>
<gene>
    <name evidence="16" type="ORF">NS506_01164</name>
    <name evidence="17" type="ORF">NSK11_contig00014-0037</name>
</gene>
<comment type="catalytic activity">
    <reaction evidence="1 13">
        <text>acetyl-CoA + phosphate = acetyl phosphate + CoA</text>
        <dbReference type="Rhea" id="RHEA:19521"/>
        <dbReference type="ChEBI" id="CHEBI:22191"/>
        <dbReference type="ChEBI" id="CHEBI:43474"/>
        <dbReference type="ChEBI" id="CHEBI:57287"/>
        <dbReference type="ChEBI" id="CHEBI:57288"/>
        <dbReference type="EC" id="2.3.1.8"/>
    </reaction>
</comment>
<dbReference type="SUPFAM" id="SSF52540">
    <property type="entry name" value="P-loop containing nucleoside triphosphate hydrolases"/>
    <property type="match status" value="1"/>
</dbReference>
<dbReference type="InterPro" id="IPR002505">
    <property type="entry name" value="PTA_PTB"/>
</dbReference>
<dbReference type="Pfam" id="PF07085">
    <property type="entry name" value="DRTGG"/>
    <property type="match status" value="1"/>
</dbReference>
<dbReference type="EC" id="2.3.1.8" evidence="6 13"/>
<dbReference type="InterPro" id="IPR028979">
    <property type="entry name" value="Ser_kin/Pase_Hpr-like_N_sf"/>
</dbReference>
<proteinExistence type="inferred from homology"/>
<evidence type="ECO:0000313" key="16">
    <source>
        <dbReference type="EMBL" id="APA95237.1"/>
    </source>
</evidence>
<reference evidence="16 19" key="3">
    <citation type="submission" date="2016-10" db="EMBL/GenBank/DDBJ databases">
        <title>Genome sequence of Nocardia seriolae strain EM150506, isolated from Anguila japonica.</title>
        <authorList>
            <person name="Han H.-J."/>
        </authorList>
    </citation>
    <scope>NUCLEOTIDE SEQUENCE [LARGE SCALE GENOMIC DNA]</scope>
    <source>
        <strain evidence="16 19">EM150506</strain>
    </source>
</reference>
<evidence type="ECO:0000256" key="9">
    <source>
        <dbReference type="ARBA" id="ARBA00022679"/>
    </source>
</evidence>
<evidence type="ECO:0000256" key="8">
    <source>
        <dbReference type="ARBA" id="ARBA00022490"/>
    </source>
</evidence>
<dbReference type="SUPFAM" id="SSF53659">
    <property type="entry name" value="Isocitrate/Isopropylmalate dehydrogenase-like"/>
    <property type="match status" value="1"/>
</dbReference>
<dbReference type="InterPro" id="IPR004614">
    <property type="entry name" value="P_AcTrfase"/>
</dbReference>
<evidence type="ECO:0000256" key="2">
    <source>
        <dbReference type="ARBA" id="ARBA00004496"/>
    </source>
</evidence>
<dbReference type="GO" id="GO:0005737">
    <property type="term" value="C:cytoplasm"/>
    <property type="evidence" value="ECO:0007669"/>
    <property type="project" value="UniProtKB-SubCell"/>
</dbReference>
<protein>
    <recommendedName>
        <fullName evidence="7 13">Phosphate acetyltransferase</fullName>
        <ecNumber evidence="6 13">2.3.1.8</ecNumber>
    </recommendedName>
    <alternativeName>
        <fullName evidence="11 13">Phosphotransacetylase</fullName>
    </alternativeName>
</protein>
<comment type="subcellular location">
    <subcellularLocation>
        <location evidence="2 13">Cytoplasm</location>
    </subcellularLocation>
</comment>
<dbReference type="GO" id="GO:0006085">
    <property type="term" value="P:acetyl-CoA biosynthetic process"/>
    <property type="evidence" value="ECO:0007669"/>
    <property type="project" value="UniProtKB-UniPathway"/>
</dbReference>
<comment type="similarity">
    <text evidence="5 13">In the N-terminal section; belongs to the CobB/CobQ family.</text>
</comment>
<name>A0A0B8N5A5_9NOCA</name>
<dbReference type="InterPro" id="IPR042113">
    <property type="entry name" value="P_AcTrfase_dom1"/>
</dbReference>
<keyword evidence="9 13" id="KW-0808">Transferase</keyword>
<evidence type="ECO:0000313" key="18">
    <source>
        <dbReference type="Proteomes" id="UP000037179"/>
    </source>
</evidence>
<reference evidence="17 18" key="2">
    <citation type="journal article" date="2016" name="Genome Announc.">
        <title>Draft Genome Sequence of Erythromycin- and Oxytetracycline-Sensitive Nocardia seriolae Strain U-1 (NBRC 110359).</title>
        <authorList>
            <person name="Imajoh M."/>
            <person name="Sukeda M."/>
            <person name="Shimizu M."/>
            <person name="Yamane J."/>
            <person name="Ohnishi K."/>
            <person name="Oshima S."/>
        </authorList>
    </citation>
    <scope>NUCLEOTIDE SEQUENCE [LARGE SCALE GENOMIC DNA]</scope>
    <source>
        <strain evidence="17 18">U-1</strain>
    </source>
</reference>
<dbReference type="InterPro" id="IPR016475">
    <property type="entry name" value="P-Actrans_bac"/>
</dbReference>
<evidence type="ECO:0000259" key="14">
    <source>
        <dbReference type="Pfam" id="PF01515"/>
    </source>
</evidence>
<evidence type="ECO:0000256" key="3">
    <source>
        <dbReference type="ARBA" id="ARBA00004989"/>
    </source>
</evidence>
<dbReference type="EMBL" id="CP017839">
    <property type="protein sequence ID" value="APA95237.1"/>
    <property type="molecule type" value="Genomic_DNA"/>
</dbReference>
<feature type="domain" description="Phosphate acetyl/butaryl transferase" evidence="14">
    <location>
        <begin position="368"/>
        <end position="685"/>
    </location>
</feature>
<dbReference type="InterPro" id="IPR050500">
    <property type="entry name" value="Phos_Acetyltrans/Butyryltrans"/>
</dbReference>
<evidence type="ECO:0000256" key="10">
    <source>
        <dbReference type="ARBA" id="ARBA00023315"/>
    </source>
</evidence>
<evidence type="ECO:0000256" key="12">
    <source>
        <dbReference type="ARBA" id="ARBA00049955"/>
    </source>
</evidence>
<dbReference type="Gene3D" id="3.40.1390.20">
    <property type="entry name" value="HprK N-terminal domain-like"/>
    <property type="match status" value="1"/>
</dbReference>
<evidence type="ECO:0000259" key="15">
    <source>
        <dbReference type="Pfam" id="PF07085"/>
    </source>
</evidence>
<keyword evidence="8 13" id="KW-0963">Cytoplasm</keyword>
<comment type="similarity">
    <text evidence="4 13">In the C-terminal section; belongs to the phosphate acetyltransferase and butyryltransferase family.</text>
</comment>
<keyword evidence="10 13" id="KW-0012">Acyltransferase</keyword>
<dbReference type="GeneID" id="93371001"/>
<keyword evidence="18" id="KW-1185">Reference proteome</keyword>
<dbReference type="Gene3D" id="3.40.50.300">
    <property type="entry name" value="P-loop containing nucleotide triphosphate hydrolases"/>
    <property type="match status" value="1"/>
</dbReference>
<dbReference type="Proteomes" id="UP000180166">
    <property type="component" value="Chromosome"/>
</dbReference>
<dbReference type="InterPro" id="IPR027417">
    <property type="entry name" value="P-loop_NTPase"/>
</dbReference>
<evidence type="ECO:0000256" key="5">
    <source>
        <dbReference type="ARBA" id="ARBA00009786"/>
    </source>
</evidence>